<dbReference type="RefSeq" id="XP_013244928.1">
    <property type="nucleotide sequence ID" value="XM_013389474.1"/>
</dbReference>
<dbReference type="OrthoDB" id="41266at2759"/>
<keyword evidence="7 12" id="KW-1133">Transmembrane helix</keyword>
<keyword evidence="4 12" id="KW-0812">Transmembrane</keyword>
<evidence type="ECO:0000256" key="2">
    <source>
        <dbReference type="ARBA" id="ARBA00005619"/>
    </source>
</evidence>
<evidence type="ECO:0000256" key="8">
    <source>
        <dbReference type="ARBA" id="ARBA00023134"/>
    </source>
</evidence>
<evidence type="ECO:0000256" key="6">
    <source>
        <dbReference type="ARBA" id="ARBA00022824"/>
    </source>
</evidence>
<keyword evidence="8" id="KW-0342">GTP-binding</keyword>
<dbReference type="STRING" id="1037660.A0A066WE74"/>
<keyword evidence="10" id="KW-0675">Receptor</keyword>
<dbReference type="SUPFAM" id="SSF52540">
    <property type="entry name" value="P-loop containing nucleoside triphosphate hydrolases"/>
    <property type="match status" value="1"/>
</dbReference>
<organism evidence="13 14">
    <name type="scientific">Tilletiaria anomala (strain ATCC 24038 / CBS 436.72 / UBC 951)</name>
    <dbReference type="NCBI Taxonomy" id="1037660"/>
    <lineage>
        <taxon>Eukaryota</taxon>
        <taxon>Fungi</taxon>
        <taxon>Dikarya</taxon>
        <taxon>Basidiomycota</taxon>
        <taxon>Ustilaginomycotina</taxon>
        <taxon>Exobasidiomycetes</taxon>
        <taxon>Georgefischeriales</taxon>
        <taxon>Tilletiariaceae</taxon>
        <taxon>Tilletiaria</taxon>
    </lineage>
</organism>
<dbReference type="GeneID" id="25263930"/>
<evidence type="ECO:0000256" key="5">
    <source>
        <dbReference type="ARBA" id="ARBA00022741"/>
    </source>
</evidence>
<dbReference type="Pfam" id="PF09439">
    <property type="entry name" value="SRPRB"/>
    <property type="match status" value="1"/>
</dbReference>
<protein>
    <recommendedName>
        <fullName evidence="3">Signal recognition particle receptor subunit beta</fullName>
    </recommendedName>
</protein>
<gene>
    <name evidence="13" type="ORF">K437DRAFT_254630</name>
</gene>
<dbReference type="GO" id="GO:0005525">
    <property type="term" value="F:GTP binding"/>
    <property type="evidence" value="ECO:0007669"/>
    <property type="project" value="UniProtKB-KW"/>
</dbReference>
<evidence type="ECO:0000256" key="4">
    <source>
        <dbReference type="ARBA" id="ARBA00022692"/>
    </source>
</evidence>
<dbReference type="InterPro" id="IPR019009">
    <property type="entry name" value="SRP_receptor_beta_su"/>
</dbReference>
<comment type="similarity">
    <text evidence="2">Belongs to the SRP receptor beta subunit family.</text>
</comment>
<evidence type="ECO:0000313" key="13">
    <source>
        <dbReference type="EMBL" id="KDN52076.1"/>
    </source>
</evidence>
<evidence type="ECO:0000256" key="1">
    <source>
        <dbReference type="ARBA" id="ARBA00004389"/>
    </source>
</evidence>
<proteinExistence type="inferred from homology"/>
<evidence type="ECO:0000256" key="9">
    <source>
        <dbReference type="ARBA" id="ARBA00023136"/>
    </source>
</evidence>
<dbReference type="EMBL" id="JMSN01000014">
    <property type="protein sequence ID" value="KDN52076.1"/>
    <property type="molecule type" value="Genomic_DNA"/>
</dbReference>
<comment type="subcellular location">
    <subcellularLocation>
        <location evidence="1">Endoplasmic reticulum membrane</location>
        <topology evidence="1">Single-pass membrane protein</topology>
    </subcellularLocation>
</comment>
<feature type="region of interest" description="Disordered" evidence="11">
    <location>
        <begin position="118"/>
        <end position="143"/>
    </location>
</feature>
<reference evidence="13 14" key="1">
    <citation type="submission" date="2014-05" db="EMBL/GenBank/DDBJ databases">
        <title>Draft genome sequence of a rare smut relative, Tilletiaria anomala UBC 951.</title>
        <authorList>
            <consortium name="DOE Joint Genome Institute"/>
            <person name="Toome M."/>
            <person name="Kuo A."/>
            <person name="Henrissat B."/>
            <person name="Lipzen A."/>
            <person name="Tritt A."/>
            <person name="Yoshinaga Y."/>
            <person name="Zane M."/>
            <person name="Barry K."/>
            <person name="Grigoriev I.V."/>
            <person name="Spatafora J.W."/>
            <person name="Aimea M.C."/>
        </authorList>
    </citation>
    <scope>NUCLEOTIDE SEQUENCE [LARGE SCALE GENOMIC DNA]</scope>
    <source>
        <strain evidence="13 14">UBC 951</strain>
    </source>
</reference>
<evidence type="ECO:0000256" key="12">
    <source>
        <dbReference type="SAM" id="Phobius"/>
    </source>
</evidence>
<dbReference type="AlphaFoldDB" id="A0A066WE74"/>
<keyword evidence="5" id="KW-0547">Nucleotide-binding</keyword>
<evidence type="ECO:0000256" key="3">
    <source>
        <dbReference type="ARBA" id="ARBA00020256"/>
    </source>
</evidence>
<name>A0A066WE74_TILAU</name>
<dbReference type="OMA" id="CIDAVMA"/>
<keyword evidence="14" id="KW-1185">Reference proteome</keyword>
<sequence length="430" mass="45783">MPFLSAPLRWPEALTHHWDNPLFDLIERYRDEIPSEHLRSLPAPVLLILPVLFAILLAAVLSAAFRPTSYKVRIAVEARKGRKEKRTTGARTVLLLGSTESGKTSIFSAFVYGSVPKTHTSQHESEGHTILGPPPPLDGEKGTLAAPPSQSVPIHLIDLPGHPRLRVRANEFLPAADAIVYCVDATLAARAATASASQAAVEGLSDAIDFFHATLCALAAHRLKSTASKSAPPSLQILFTRSDLSPLLAGATSTDAAQLAKRKAQLLQRAKAGFEAELARRRAALQIGRRGAGGAPRVTKIGGIGEVQGDGSVGSSGAGGLLARLMALLGLRSGVSSRGEKSGLGDDEEHEEEEFDYVDWAMLQRQSQGSTSLSAVGSFSLDKLDEEVVEGGKAQWGLNSLGKERDWLGGSGMIKEGKDDRDLRAFLTSL</sequence>
<keyword evidence="9 12" id="KW-0472">Membrane</keyword>
<evidence type="ECO:0000256" key="11">
    <source>
        <dbReference type="SAM" id="MobiDB-lite"/>
    </source>
</evidence>
<dbReference type="GO" id="GO:0005789">
    <property type="term" value="C:endoplasmic reticulum membrane"/>
    <property type="evidence" value="ECO:0007669"/>
    <property type="project" value="UniProtKB-SubCell"/>
</dbReference>
<dbReference type="HOGENOM" id="CLU_671206_0_0_1"/>
<evidence type="ECO:0000256" key="7">
    <source>
        <dbReference type="ARBA" id="ARBA00022989"/>
    </source>
</evidence>
<dbReference type="InterPro" id="IPR027417">
    <property type="entry name" value="P-loop_NTPase"/>
</dbReference>
<feature type="transmembrane region" description="Helical" evidence="12">
    <location>
        <begin position="45"/>
        <end position="65"/>
    </location>
</feature>
<comment type="caution">
    <text evidence="13">The sequence shown here is derived from an EMBL/GenBank/DDBJ whole genome shotgun (WGS) entry which is preliminary data.</text>
</comment>
<dbReference type="Proteomes" id="UP000027361">
    <property type="component" value="Unassembled WGS sequence"/>
</dbReference>
<evidence type="ECO:0000313" key="14">
    <source>
        <dbReference type="Proteomes" id="UP000027361"/>
    </source>
</evidence>
<accession>A0A066WE74</accession>
<dbReference type="InParanoid" id="A0A066WE74"/>
<keyword evidence="6" id="KW-0256">Endoplasmic reticulum</keyword>
<evidence type="ECO:0000256" key="10">
    <source>
        <dbReference type="ARBA" id="ARBA00023170"/>
    </source>
</evidence>
<dbReference type="Gene3D" id="3.40.50.300">
    <property type="entry name" value="P-loop containing nucleotide triphosphate hydrolases"/>
    <property type="match status" value="1"/>
</dbReference>